<gene>
    <name evidence="2" type="ORF">METZ01_LOCUS401762</name>
</gene>
<accession>A0A382VSN0</accession>
<dbReference type="Pfam" id="PF08378">
    <property type="entry name" value="NERD"/>
    <property type="match status" value="1"/>
</dbReference>
<evidence type="ECO:0000259" key="1">
    <source>
        <dbReference type="PROSITE" id="PS50965"/>
    </source>
</evidence>
<evidence type="ECO:0000313" key="2">
    <source>
        <dbReference type="EMBL" id="SVD48908.1"/>
    </source>
</evidence>
<dbReference type="EMBL" id="UINC01153926">
    <property type="protein sequence ID" value="SVD48908.1"/>
    <property type="molecule type" value="Genomic_DNA"/>
</dbReference>
<proteinExistence type="predicted"/>
<dbReference type="PANTHER" id="PTHR35287">
    <property type="entry name" value="SI:ZFOS-911D5.4"/>
    <property type="match status" value="1"/>
</dbReference>
<dbReference type="AlphaFoldDB" id="A0A382VSN0"/>
<sequence>MLGLFSEWLSRRKKFEPEGHVVAGRLAEFRLLKLARAVSGNALVLEGVRIPDPIEGGRREIDMVVATKNELLFVEQKHWPGSFVIREDGRFFQTRANGGTLLHKDIITWTARKGELLCDVHENRCGQSAPPSRTILVFSNS</sequence>
<organism evidence="2">
    <name type="scientific">marine metagenome</name>
    <dbReference type="NCBI Taxonomy" id="408172"/>
    <lineage>
        <taxon>unclassified sequences</taxon>
        <taxon>metagenomes</taxon>
        <taxon>ecological metagenomes</taxon>
    </lineage>
</organism>
<protein>
    <recommendedName>
        <fullName evidence="1">NERD domain-containing protein</fullName>
    </recommendedName>
</protein>
<feature type="non-terminal residue" evidence="2">
    <location>
        <position position="141"/>
    </location>
</feature>
<dbReference type="PROSITE" id="PS50965">
    <property type="entry name" value="NERD"/>
    <property type="match status" value="1"/>
</dbReference>
<dbReference type="PANTHER" id="PTHR35287:SF1">
    <property type="entry name" value="SI:ZFOS-911D5.4"/>
    <property type="match status" value="1"/>
</dbReference>
<reference evidence="2" key="1">
    <citation type="submission" date="2018-05" db="EMBL/GenBank/DDBJ databases">
        <authorList>
            <person name="Lanie J.A."/>
            <person name="Ng W.-L."/>
            <person name="Kazmierczak K.M."/>
            <person name="Andrzejewski T.M."/>
            <person name="Davidsen T.M."/>
            <person name="Wayne K.J."/>
            <person name="Tettelin H."/>
            <person name="Glass J.I."/>
            <person name="Rusch D."/>
            <person name="Podicherti R."/>
            <person name="Tsui H.-C.T."/>
            <person name="Winkler M.E."/>
        </authorList>
    </citation>
    <scope>NUCLEOTIDE SEQUENCE</scope>
</reference>
<name>A0A382VSN0_9ZZZZ</name>
<feature type="domain" description="NERD" evidence="1">
    <location>
        <begin position="23"/>
        <end position="141"/>
    </location>
</feature>
<dbReference type="InterPro" id="IPR011528">
    <property type="entry name" value="NERD"/>
</dbReference>